<evidence type="ECO:0000313" key="2">
    <source>
        <dbReference type="EMBL" id="MCS2160451.1"/>
    </source>
</evidence>
<feature type="transmembrane region" description="Helical" evidence="1">
    <location>
        <begin position="100"/>
        <end position="128"/>
    </location>
</feature>
<feature type="transmembrane region" description="Helical" evidence="1">
    <location>
        <begin position="178"/>
        <end position="201"/>
    </location>
</feature>
<comment type="caution">
    <text evidence="2">The sequence shown here is derived from an EMBL/GenBank/DDBJ whole genome shotgun (WGS) entry which is preliminary data.</text>
</comment>
<gene>
    <name evidence="2" type="ORF">MUU47_04785</name>
</gene>
<protein>
    <submittedName>
        <fullName evidence="2">Gluconate:H+ symporter</fullName>
    </submittedName>
</protein>
<feature type="transmembrane region" description="Helical" evidence="1">
    <location>
        <begin position="343"/>
        <end position="371"/>
    </location>
</feature>
<feature type="transmembrane region" description="Helical" evidence="1">
    <location>
        <begin position="263"/>
        <end position="283"/>
    </location>
</feature>
<feature type="transmembrane region" description="Helical" evidence="1">
    <location>
        <begin position="57"/>
        <end position="80"/>
    </location>
</feature>
<dbReference type="InterPro" id="IPR003474">
    <property type="entry name" value="Glcn_transporter"/>
</dbReference>
<dbReference type="RefSeq" id="WP_258987024.1">
    <property type="nucleotide sequence ID" value="NZ_JALIGE010000069.1"/>
</dbReference>
<keyword evidence="3" id="KW-1185">Reference proteome</keyword>
<organism evidence="2 3">
    <name type="scientific">Scandinavium hiltneri</name>
    <dbReference type="NCBI Taxonomy" id="2926519"/>
    <lineage>
        <taxon>Bacteria</taxon>
        <taxon>Pseudomonadati</taxon>
        <taxon>Pseudomonadota</taxon>
        <taxon>Gammaproteobacteria</taxon>
        <taxon>Enterobacterales</taxon>
        <taxon>Enterobacteriaceae</taxon>
        <taxon>Scandinavium</taxon>
    </lineage>
</organism>
<accession>A0ABT2DYA9</accession>
<dbReference type="EMBL" id="JALIGE010000069">
    <property type="protein sequence ID" value="MCS2160451.1"/>
    <property type="molecule type" value="Genomic_DNA"/>
</dbReference>
<dbReference type="Pfam" id="PF02447">
    <property type="entry name" value="GntP_permease"/>
    <property type="match status" value="1"/>
</dbReference>
<name>A0ABT2DYA9_9ENTR</name>
<feature type="transmembrane region" description="Helical" evidence="1">
    <location>
        <begin position="426"/>
        <end position="444"/>
    </location>
</feature>
<feature type="transmembrane region" description="Helical" evidence="1">
    <location>
        <begin position="27"/>
        <end position="45"/>
    </location>
</feature>
<keyword evidence="1" id="KW-0472">Membrane</keyword>
<sequence length="445" mass="47083">MSPLLALFWVLVGIALLVIMNLKYKFHNIFALLIAGIFVAIMEGIPVDKIVPVIQDGLGGILGHLALIIIFGAIIGRFMTESGASQQIADTVIKRCGTRFLSTGLMFVGVIFGIAMFYEVAFLIAMPLVLNIAKKANIPYMKLVVPTVVGATLGHSLFPPQPGPVALISAFNADIVQVYLYGIIVIIPALFCTGILLPKFLPGIKSIPLNSMMKPVEEKSSADLPSFGISMLIPLIPAVLMVVASVVKGFMGVDSGLAKLCTFLGSAEISMLLATMAAIWFLGKKRGMSTENITHCVSDSIAKIANVLFVISAGGILKQVIIVSGVGGHIVSIMSDVSLSPFIVAWIITAIIRILTGQGAVAAITSAGIVAPMVNAFHLNPALMCLAVACGSNTITLMYDGGFLLFKETFGISMKDTFKTWGLLELISSIVGLLMVLLLSLVITS</sequence>
<feature type="transmembrane region" description="Helical" evidence="1">
    <location>
        <begin position="222"/>
        <end position="243"/>
    </location>
</feature>
<evidence type="ECO:0000256" key="1">
    <source>
        <dbReference type="SAM" id="Phobius"/>
    </source>
</evidence>
<dbReference type="PANTHER" id="PTHR30354:SF20">
    <property type="entry name" value="HIGH-AFFINITY GLUCONATE TRANSPORTER"/>
    <property type="match status" value="1"/>
</dbReference>
<dbReference type="Proteomes" id="UP001205357">
    <property type="component" value="Unassembled WGS sequence"/>
</dbReference>
<dbReference type="PANTHER" id="PTHR30354">
    <property type="entry name" value="GNT FAMILY GLUCONATE TRANSPORTER"/>
    <property type="match status" value="1"/>
</dbReference>
<proteinExistence type="predicted"/>
<dbReference type="NCBIfam" id="TIGR00791">
    <property type="entry name" value="gntP"/>
    <property type="match status" value="1"/>
</dbReference>
<evidence type="ECO:0000313" key="3">
    <source>
        <dbReference type="Proteomes" id="UP001205357"/>
    </source>
</evidence>
<dbReference type="PIRSF" id="PIRSF002746">
    <property type="entry name" value="Gluconate_transporter"/>
    <property type="match status" value="1"/>
</dbReference>
<keyword evidence="1" id="KW-0812">Transmembrane</keyword>
<feature type="transmembrane region" description="Helical" evidence="1">
    <location>
        <begin position="304"/>
        <end position="331"/>
    </location>
</feature>
<keyword evidence="1" id="KW-1133">Transmembrane helix</keyword>
<reference evidence="2 3" key="1">
    <citation type="submission" date="2022-04" db="EMBL/GenBank/DDBJ databases">
        <title>Proposal of a three novel species of Scandinavium, Scandinavium hiltneri, Scandinavium manionii, Scandinavium tedordense.</title>
        <authorList>
            <person name="Maddock D.W."/>
            <person name="Brady C.L."/>
            <person name="Denman S."/>
            <person name="Arnold D."/>
        </authorList>
    </citation>
    <scope>NUCLEOTIDE SEQUENCE [LARGE SCALE GENOMIC DNA]</scope>
    <source>
        <strain evidence="2 3">H11S7</strain>
    </source>
</reference>
<feature type="transmembrane region" description="Helical" evidence="1">
    <location>
        <begin position="383"/>
        <end position="406"/>
    </location>
</feature>